<proteinExistence type="predicted"/>
<dbReference type="Proteomes" id="UP001460270">
    <property type="component" value="Unassembled WGS sequence"/>
</dbReference>
<reference evidence="3" key="1">
    <citation type="submission" date="2024-04" db="EMBL/GenBank/DDBJ databases">
        <title>Salinicola lusitanus LLJ914,a marine bacterium isolated from the Okinawa Trough.</title>
        <authorList>
            <person name="Li J."/>
        </authorList>
    </citation>
    <scope>NUCLEOTIDE SEQUENCE [LARGE SCALE GENOMIC DNA]</scope>
</reference>
<evidence type="ECO:0000256" key="1">
    <source>
        <dbReference type="SAM" id="Coils"/>
    </source>
</evidence>
<evidence type="ECO:0008006" key="4">
    <source>
        <dbReference type="Google" id="ProtNLM"/>
    </source>
</evidence>
<organism evidence="2 3">
    <name type="scientific">Mugilogobius chulae</name>
    <name type="common">yellowstripe goby</name>
    <dbReference type="NCBI Taxonomy" id="88201"/>
    <lineage>
        <taxon>Eukaryota</taxon>
        <taxon>Metazoa</taxon>
        <taxon>Chordata</taxon>
        <taxon>Craniata</taxon>
        <taxon>Vertebrata</taxon>
        <taxon>Euteleostomi</taxon>
        <taxon>Actinopterygii</taxon>
        <taxon>Neopterygii</taxon>
        <taxon>Teleostei</taxon>
        <taxon>Neoteleostei</taxon>
        <taxon>Acanthomorphata</taxon>
        <taxon>Gobiaria</taxon>
        <taxon>Gobiiformes</taxon>
        <taxon>Gobioidei</taxon>
        <taxon>Gobiidae</taxon>
        <taxon>Gobionellinae</taxon>
        <taxon>Mugilogobius</taxon>
    </lineage>
</organism>
<evidence type="ECO:0000313" key="2">
    <source>
        <dbReference type="EMBL" id="KAK7882054.1"/>
    </source>
</evidence>
<feature type="coiled-coil region" evidence="1">
    <location>
        <begin position="103"/>
        <end position="245"/>
    </location>
</feature>
<gene>
    <name evidence="2" type="ORF">WMY93_028228</name>
</gene>
<evidence type="ECO:0000313" key="3">
    <source>
        <dbReference type="Proteomes" id="UP001460270"/>
    </source>
</evidence>
<protein>
    <recommendedName>
        <fullName evidence="4">Myosin tail domain-containing protein</fullName>
    </recommendedName>
</protein>
<accession>A0AAW0MYR2</accession>
<keyword evidence="1" id="KW-0175">Coiled coil</keyword>
<dbReference type="AlphaFoldDB" id="A0AAW0MYR2"/>
<comment type="caution">
    <text evidence="2">The sequence shown here is derived from an EMBL/GenBank/DDBJ whole genome shotgun (WGS) entry which is preliminary data.</text>
</comment>
<feature type="coiled-coil region" evidence="1">
    <location>
        <begin position="309"/>
        <end position="411"/>
    </location>
</feature>
<feature type="coiled-coil region" evidence="1">
    <location>
        <begin position="4"/>
        <end position="59"/>
    </location>
</feature>
<dbReference type="EMBL" id="JBBPFD010000021">
    <property type="protein sequence ID" value="KAK7882054.1"/>
    <property type="molecule type" value="Genomic_DNA"/>
</dbReference>
<name>A0AAW0MYR2_9GOBI</name>
<keyword evidence="3" id="KW-1185">Reference proteome</keyword>
<sequence length="421" mass="49599">MKRIEFMKKEVDELKNIIDARQAENEQIRNEACDWRNKFETAEISLEEVRAQLSAAQKAAEEPDSRNFVLEETVQKLQEDRGRLEVCTDQAEPLDSEVDQLKQVSEQTEVDKLRNEVDEWKDRKVLLDLKIAKLKESMREKQAETEEARNEVYGWKEKFIISENLLEMARAQLSVAQQAAEESNCKNNRLREIIQQLREDRGRLDVCTDQTDLLYSEVDQLTQLLKQKQVDIEQLRDEVSEWKGRKRLVDLKMTRLKQYIRQLVYKIEDTRDEVYEWMDKFKIAETSLDKVRAQLSAAQQAAERSDCLMFQLQEEYLDLEERLANSEKREKTLIDQNETLCSEMKDLQLVLEQNQAEIEQMKSDIRYLLSDVAKLELLNSETEEQNRILSAKAEQLECEKQKEQAETLRLSGLVSEFETDT</sequence>